<protein>
    <recommendedName>
        <fullName evidence="3">Tetratricopeptide repeat protein</fullName>
    </recommendedName>
</protein>
<gene>
    <name evidence="1" type="ORF">EGK68_21490</name>
</gene>
<dbReference type="Proteomes" id="UP000275321">
    <property type="component" value="Unassembled WGS sequence"/>
</dbReference>
<dbReference type="InterPro" id="IPR011990">
    <property type="entry name" value="TPR-like_helical_dom_sf"/>
</dbReference>
<dbReference type="InterPro" id="IPR019734">
    <property type="entry name" value="TPR_rpt"/>
</dbReference>
<accession>A0A3R9B0S7</accession>
<organism evidence="1 2">
    <name type="scientific">Enterobacter cloacae</name>
    <dbReference type="NCBI Taxonomy" id="550"/>
    <lineage>
        <taxon>Bacteria</taxon>
        <taxon>Pseudomonadati</taxon>
        <taxon>Pseudomonadota</taxon>
        <taxon>Gammaproteobacteria</taxon>
        <taxon>Enterobacterales</taxon>
        <taxon>Enterobacteriaceae</taxon>
        <taxon>Enterobacter</taxon>
        <taxon>Enterobacter cloacae complex</taxon>
    </lineage>
</organism>
<reference evidence="1 2" key="1">
    <citation type="submission" date="2018-10" db="EMBL/GenBank/DDBJ databases">
        <title>Transmission dynamics of multidrug resistant bacteria on intensive care unit surfaces.</title>
        <authorList>
            <person name="D'Souza A.W."/>
            <person name="Potter R.F."/>
            <person name="Wallace M."/>
            <person name="Shupe A."/>
            <person name="Patel S."/>
            <person name="Sun S."/>
            <person name="Gul D."/>
            <person name="Kwon J.H."/>
            <person name="Andleeb S."/>
            <person name="Burnham C.-A.D."/>
            <person name="Dantas G."/>
        </authorList>
    </citation>
    <scope>NUCLEOTIDE SEQUENCE [LARGE SCALE GENOMIC DNA]</scope>
    <source>
        <strain evidence="1 2">EC_073</strain>
    </source>
</reference>
<sequence length="545" mass="62389">MSVFKKIDRRDLIPIWKNSIDVPTIEFLSVNSTISPEIESTYFFELINDFKYKRSLGVGAELLNIAILTNNISQVQHVAEYILKDQYSPIRLKDLAKHILDGNAFFPLENVGHNAEEEIRLKRKWLKEHPKDSLSWIDLGRAFVSIGEHDSARKSILTGLQLSNHNRWVSRVSSRFFISVNENDIAHKILKTNPNLTSDPWILSAEIAVAKSNGRNSQNWKIAKKLIDTIKSDFHLTELNSCLASLELLSGNQKKAKPLFINSLKHPNSNVLAQAKWAERISDLKNLVDDEHLKKRKNSNEAKCWAYYEECDMESALKYALLWQEEEPYSGEPAILSSYIAALLDKYDEMIRIVKKGLIVEPDNDTLILNKYFAEVSKAEIENEEISIESVSPILKYIEKASHSQDKGTIAHAYANIGFIFYKLKDFNAGREWYEKSINTFLSINHPSQVLAEMNHLREAIISQSPWANDLFLSFSKKVGKGVIWNDPAIRFYMPKLERIRKDPSNWRALLTEGISKSTDKFLVSKSSAIFNLSSSNPTIWLTKK</sequence>
<dbReference type="AlphaFoldDB" id="A0A3R9B0S7"/>
<evidence type="ECO:0000313" key="1">
    <source>
        <dbReference type="EMBL" id="RSB27345.1"/>
    </source>
</evidence>
<dbReference type="RefSeq" id="WP_125366309.1">
    <property type="nucleotide sequence ID" value="NZ_RHWT01000039.1"/>
</dbReference>
<dbReference type="Pfam" id="PF13181">
    <property type="entry name" value="TPR_8"/>
    <property type="match status" value="1"/>
</dbReference>
<dbReference type="SMART" id="SM00028">
    <property type="entry name" value="TPR"/>
    <property type="match status" value="2"/>
</dbReference>
<evidence type="ECO:0000313" key="2">
    <source>
        <dbReference type="Proteomes" id="UP000275321"/>
    </source>
</evidence>
<proteinExistence type="predicted"/>
<dbReference type="Gene3D" id="1.25.40.10">
    <property type="entry name" value="Tetratricopeptide repeat domain"/>
    <property type="match status" value="1"/>
</dbReference>
<dbReference type="SUPFAM" id="SSF48452">
    <property type="entry name" value="TPR-like"/>
    <property type="match status" value="2"/>
</dbReference>
<name>A0A3R9B0S7_ENTCL</name>
<comment type="caution">
    <text evidence="1">The sequence shown here is derived from an EMBL/GenBank/DDBJ whole genome shotgun (WGS) entry which is preliminary data.</text>
</comment>
<dbReference type="EMBL" id="RHWT01000039">
    <property type="protein sequence ID" value="RSB27345.1"/>
    <property type="molecule type" value="Genomic_DNA"/>
</dbReference>
<evidence type="ECO:0008006" key="3">
    <source>
        <dbReference type="Google" id="ProtNLM"/>
    </source>
</evidence>